<keyword evidence="14" id="KW-1185">Reference proteome</keyword>
<keyword evidence="6 11" id="KW-0812">Transmembrane</keyword>
<protein>
    <submittedName>
        <fullName evidence="13">Kef-type potassium/proton antiporter (CPA2 family)</fullName>
    </submittedName>
</protein>
<dbReference type="GO" id="GO:0006813">
    <property type="term" value="P:potassium ion transport"/>
    <property type="evidence" value="ECO:0007669"/>
    <property type="project" value="UniProtKB-KW"/>
</dbReference>
<dbReference type="Pfam" id="PF02254">
    <property type="entry name" value="TrkA_N"/>
    <property type="match status" value="1"/>
</dbReference>
<feature type="transmembrane region" description="Helical" evidence="11">
    <location>
        <begin position="179"/>
        <end position="200"/>
    </location>
</feature>
<feature type="transmembrane region" description="Helical" evidence="11">
    <location>
        <begin position="212"/>
        <end position="230"/>
    </location>
</feature>
<dbReference type="NCBIfam" id="TIGR00932">
    <property type="entry name" value="2a37"/>
    <property type="match status" value="1"/>
</dbReference>
<accession>A0A4R2L0J6</accession>
<feature type="transmembrane region" description="Helical" evidence="11">
    <location>
        <begin position="325"/>
        <end position="345"/>
    </location>
</feature>
<dbReference type="GO" id="GO:0008324">
    <property type="term" value="F:monoatomic cation transmembrane transporter activity"/>
    <property type="evidence" value="ECO:0007669"/>
    <property type="project" value="InterPro"/>
</dbReference>
<keyword evidence="4" id="KW-0050">Antiport</keyword>
<dbReference type="OrthoDB" id="9781411at2"/>
<organism evidence="13 14">
    <name type="scientific">Plasticicumulans lactativorans</name>
    <dbReference type="NCBI Taxonomy" id="1133106"/>
    <lineage>
        <taxon>Bacteria</taxon>
        <taxon>Pseudomonadati</taxon>
        <taxon>Pseudomonadota</taxon>
        <taxon>Gammaproteobacteria</taxon>
        <taxon>Candidatus Competibacteraceae</taxon>
        <taxon>Plasticicumulans</taxon>
    </lineage>
</organism>
<dbReference type="GO" id="GO:1902600">
    <property type="term" value="P:proton transmembrane transport"/>
    <property type="evidence" value="ECO:0007669"/>
    <property type="project" value="InterPro"/>
</dbReference>
<dbReference type="PANTHER" id="PTHR46157:SF4">
    <property type="entry name" value="K(+) EFFLUX ANTIPORTER 3, CHLOROPLASTIC"/>
    <property type="match status" value="1"/>
</dbReference>
<dbReference type="Gene3D" id="1.20.1530.20">
    <property type="match status" value="1"/>
</dbReference>
<evidence type="ECO:0000256" key="10">
    <source>
        <dbReference type="ARBA" id="ARBA00023136"/>
    </source>
</evidence>
<evidence type="ECO:0000256" key="11">
    <source>
        <dbReference type="SAM" id="Phobius"/>
    </source>
</evidence>
<comment type="subcellular location">
    <subcellularLocation>
        <location evidence="1">Endomembrane system</location>
        <topology evidence="1">Multi-pass membrane protein</topology>
    </subcellularLocation>
</comment>
<comment type="caution">
    <text evidence="13">The sequence shown here is derived from an EMBL/GenBank/DDBJ whole genome shotgun (WGS) entry which is preliminary data.</text>
</comment>
<keyword evidence="10 11" id="KW-0472">Membrane</keyword>
<evidence type="ECO:0000256" key="9">
    <source>
        <dbReference type="ARBA" id="ARBA00023065"/>
    </source>
</evidence>
<evidence type="ECO:0000256" key="4">
    <source>
        <dbReference type="ARBA" id="ARBA00022449"/>
    </source>
</evidence>
<keyword evidence="8 11" id="KW-1133">Transmembrane helix</keyword>
<evidence type="ECO:0000313" key="13">
    <source>
        <dbReference type="EMBL" id="TCO79763.1"/>
    </source>
</evidence>
<feature type="transmembrane region" description="Helical" evidence="11">
    <location>
        <begin position="145"/>
        <end position="167"/>
    </location>
</feature>
<dbReference type="PROSITE" id="PS51201">
    <property type="entry name" value="RCK_N"/>
    <property type="match status" value="1"/>
</dbReference>
<dbReference type="AlphaFoldDB" id="A0A4R2L0J6"/>
<feature type="transmembrane region" description="Helical" evidence="11">
    <location>
        <begin position="236"/>
        <end position="255"/>
    </location>
</feature>
<dbReference type="EMBL" id="SLWY01000017">
    <property type="protein sequence ID" value="TCO79763.1"/>
    <property type="molecule type" value="Genomic_DNA"/>
</dbReference>
<comment type="similarity">
    <text evidence="2">Belongs to the monovalent cation:proton antiporter 2 (CPA2) transporter (TC 2.A.37) family.</text>
</comment>
<evidence type="ECO:0000256" key="7">
    <source>
        <dbReference type="ARBA" id="ARBA00022958"/>
    </source>
</evidence>
<dbReference type="GO" id="GO:0015297">
    <property type="term" value="F:antiporter activity"/>
    <property type="evidence" value="ECO:0007669"/>
    <property type="project" value="UniProtKB-KW"/>
</dbReference>
<dbReference type="InterPro" id="IPR006153">
    <property type="entry name" value="Cation/H_exchanger_TM"/>
</dbReference>
<evidence type="ECO:0000259" key="12">
    <source>
        <dbReference type="PROSITE" id="PS51201"/>
    </source>
</evidence>
<evidence type="ECO:0000256" key="3">
    <source>
        <dbReference type="ARBA" id="ARBA00022448"/>
    </source>
</evidence>
<evidence type="ECO:0000256" key="6">
    <source>
        <dbReference type="ARBA" id="ARBA00022692"/>
    </source>
</evidence>
<dbReference type="InterPro" id="IPR036291">
    <property type="entry name" value="NAD(P)-bd_dom_sf"/>
</dbReference>
<dbReference type="Pfam" id="PF00999">
    <property type="entry name" value="Na_H_Exchanger"/>
    <property type="match status" value="1"/>
</dbReference>
<feature type="transmembrane region" description="Helical" evidence="11">
    <location>
        <begin position="52"/>
        <end position="72"/>
    </location>
</feature>
<feature type="transmembrane region" description="Helical" evidence="11">
    <location>
        <begin position="357"/>
        <end position="375"/>
    </location>
</feature>
<keyword evidence="5" id="KW-0633">Potassium transport</keyword>
<dbReference type="SUPFAM" id="SSF51735">
    <property type="entry name" value="NAD(P)-binding Rossmann-fold domains"/>
    <property type="match status" value="1"/>
</dbReference>
<evidence type="ECO:0000313" key="14">
    <source>
        <dbReference type="Proteomes" id="UP000295765"/>
    </source>
</evidence>
<dbReference type="PANTHER" id="PTHR46157">
    <property type="entry name" value="K(+) EFFLUX ANTIPORTER 3, CHLOROPLASTIC"/>
    <property type="match status" value="1"/>
</dbReference>
<evidence type="ECO:0000256" key="8">
    <source>
        <dbReference type="ARBA" id="ARBA00022989"/>
    </source>
</evidence>
<evidence type="ECO:0000256" key="1">
    <source>
        <dbReference type="ARBA" id="ARBA00004127"/>
    </source>
</evidence>
<reference evidence="13 14" key="1">
    <citation type="submission" date="2019-03" db="EMBL/GenBank/DDBJ databases">
        <title>Genomic Encyclopedia of Type Strains, Phase IV (KMG-IV): sequencing the most valuable type-strain genomes for metagenomic binning, comparative biology and taxonomic classification.</title>
        <authorList>
            <person name="Goeker M."/>
        </authorList>
    </citation>
    <scope>NUCLEOTIDE SEQUENCE [LARGE SCALE GENOMIC DNA]</scope>
    <source>
        <strain evidence="13 14">DSM 25287</strain>
    </source>
</reference>
<feature type="domain" description="RCK N-terminal" evidence="12">
    <location>
        <begin position="401"/>
        <end position="522"/>
    </location>
</feature>
<feature type="transmembrane region" description="Helical" evidence="11">
    <location>
        <begin position="84"/>
        <end position="106"/>
    </location>
</feature>
<dbReference type="FunFam" id="3.40.50.720:FF:000036">
    <property type="entry name" value="Glutathione-regulated potassium-efflux system protein KefB"/>
    <property type="match status" value="1"/>
</dbReference>
<dbReference type="InterPro" id="IPR004771">
    <property type="entry name" value="K/H_exchanger"/>
</dbReference>
<keyword evidence="9" id="KW-0406">Ion transport</keyword>
<dbReference type="GO" id="GO:0005886">
    <property type="term" value="C:plasma membrane"/>
    <property type="evidence" value="ECO:0007669"/>
    <property type="project" value="TreeGrafter"/>
</dbReference>
<feature type="transmembrane region" description="Helical" evidence="11">
    <location>
        <begin position="267"/>
        <end position="287"/>
    </location>
</feature>
<gene>
    <name evidence="13" type="ORF">EV699_11772</name>
</gene>
<keyword evidence="3" id="KW-0813">Transport</keyword>
<dbReference type="GO" id="GO:0012505">
    <property type="term" value="C:endomembrane system"/>
    <property type="evidence" value="ECO:0007669"/>
    <property type="project" value="UniProtKB-SubCell"/>
</dbReference>
<sequence>MPNLMQTLVMLAAAVVAVPLGKRVGLGAVLGYVAAGMAVGPWGLGVVRDAEAILHLGEFGVVLLLFVIGLELQPSRLWTLRYPVFGLGGAQVLVTGTALSAGAWALGLAPAAAVTVGFALSLSSTAFVLQLLAERQELTTRAGRDAFAILLFQDLAVIPLLALVPLLATQGSAPNAGDWMHALKVLVAVVVVIGAGHVVLPRILRMVAAAHHQDVSIAAALVIVLGMATAMDLLGLSMSLGAFLAGVLLAGSEFRHELEANIAPFKGVLLGFFFMAVGMSANLGLLLAEPATVLGLTLALMAAKAVLLALLVRRFGSARRAPLRVGLLLAQGGEFAFVLFSIGATEGVLGAALHDRLVMVVALSMAFTPLAATLSDRWQRARAERPVPAQASPAALDDADGAPVVIAGYGRYGRVIARVLSLQKIPFTVLDNDISKIAIGKRLGRQVFYGDICRPDILHAIKLESARVLVVAMDDEETSLTVVELVRRNYPHVTIYARTRNIKHTLALLEAGAHIANSDTYMAGLLAAGRVMNLLGRGEDEVNTALDAIRVHDERLVQHLRPLKDDAERIDQIMRQAHDEMIAWLPAAPAATPAVAGPAAAAVAAAGG</sequence>
<dbReference type="Proteomes" id="UP000295765">
    <property type="component" value="Unassembled WGS sequence"/>
</dbReference>
<name>A0A4R2L0J6_9GAMM</name>
<dbReference type="InterPro" id="IPR038770">
    <property type="entry name" value="Na+/solute_symporter_sf"/>
</dbReference>
<evidence type="ECO:0000256" key="5">
    <source>
        <dbReference type="ARBA" id="ARBA00022538"/>
    </source>
</evidence>
<keyword evidence="7" id="KW-0630">Potassium</keyword>
<feature type="transmembrane region" description="Helical" evidence="11">
    <location>
        <begin position="112"/>
        <end position="133"/>
    </location>
</feature>
<proteinExistence type="inferred from homology"/>
<dbReference type="InterPro" id="IPR003148">
    <property type="entry name" value="RCK_N"/>
</dbReference>
<evidence type="ECO:0000256" key="2">
    <source>
        <dbReference type="ARBA" id="ARBA00005551"/>
    </source>
</evidence>
<dbReference type="RefSeq" id="WP_132544424.1">
    <property type="nucleotide sequence ID" value="NZ_SLWY01000017.1"/>
</dbReference>
<feature type="transmembrane region" description="Helical" evidence="11">
    <location>
        <begin position="293"/>
        <end position="313"/>
    </location>
</feature>
<dbReference type="Gene3D" id="3.40.50.720">
    <property type="entry name" value="NAD(P)-binding Rossmann-like Domain"/>
    <property type="match status" value="1"/>
</dbReference>